<dbReference type="InParanoid" id="B4NGV0"/>
<keyword evidence="11" id="KW-0539">Nucleus</keyword>
<proteinExistence type="inferred from homology"/>
<keyword evidence="10" id="KW-0804">Transcription</keyword>
<evidence type="ECO:0000256" key="6">
    <source>
        <dbReference type="ARBA" id="ARBA00022782"/>
    </source>
</evidence>
<dbReference type="GO" id="GO:0043186">
    <property type="term" value="C:P granule"/>
    <property type="evidence" value="ECO:0007669"/>
    <property type="project" value="TreeGrafter"/>
</dbReference>
<dbReference type="GO" id="GO:0007140">
    <property type="term" value="P:male meiotic nuclear division"/>
    <property type="evidence" value="ECO:0007669"/>
    <property type="project" value="TreeGrafter"/>
</dbReference>
<protein>
    <recommendedName>
        <fullName evidence="12">Maelstrom domain-containing protein</fullName>
    </recommendedName>
</protein>
<evidence type="ECO:0000259" key="12">
    <source>
        <dbReference type="Pfam" id="PF13017"/>
    </source>
</evidence>
<evidence type="ECO:0000256" key="2">
    <source>
        <dbReference type="ARBA" id="ARBA00004496"/>
    </source>
</evidence>
<evidence type="ECO:0000256" key="4">
    <source>
        <dbReference type="ARBA" id="ARBA00022490"/>
    </source>
</evidence>
<dbReference type="InterPro" id="IPR024970">
    <property type="entry name" value="Maelstrom"/>
</dbReference>
<evidence type="ECO:0000256" key="8">
    <source>
        <dbReference type="ARBA" id="ARBA00023125"/>
    </source>
</evidence>
<keyword evidence="6" id="KW-0221">Differentiation</keyword>
<dbReference type="AlphaFoldDB" id="B4NGV0"/>
<dbReference type="Pfam" id="PF13017">
    <property type="entry name" value="Maelstrom"/>
    <property type="match status" value="1"/>
</dbReference>
<evidence type="ECO:0000256" key="10">
    <source>
        <dbReference type="ARBA" id="ARBA00023163"/>
    </source>
</evidence>
<organism evidence="13 14">
    <name type="scientific">Drosophila willistoni</name>
    <name type="common">Fruit fly</name>
    <dbReference type="NCBI Taxonomy" id="7260"/>
    <lineage>
        <taxon>Eukaryota</taxon>
        <taxon>Metazoa</taxon>
        <taxon>Ecdysozoa</taxon>
        <taxon>Arthropoda</taxon>
        <taxon>Hexapoda</taxon>
        <taxon>Insecta</taxon>
        <taxon>Pterygota</taxon>
        <taxon>Neoptera</taxon>
        <taxon>Endopterygota</taxon>
        <taxon>Diptera</taxon>
        <taxon>Brachycera</taxon>
        <taxon>Muscomorpha</taxon>
        <taxon>Ephydroidea</taxon>
        <taxon>Drosophilidae</taxon>
        <taxon>Drosophila</taxon>
        <taxon>Sophophora</taxon>
    </lineage>
</organism>
<evidence type="ECO:0000256" key="11">
    <source>
        <dbReference type="ARBA" id="ARBA00023242"/>
    </source>
</evidence>
<dbReference type="Proteomes" id="UP000007798">
    <property type="component" value="Unassembled WGS sequence"/>
</dbReference>
<dbReference type="InterPro" id="IPR039259">
    <property type="entry name" value="Protein_maelstrom"/>
</dbReference>
<dbReference type="PANTHER" id="PTHR21358:SF4">
    <property type="entry name" value="PROTEIN MAELSTROM HOMOLOG"/>
    <property type="match status" value="1"/>
</dbReference>
<dbReference type="GO" id="GO:0045892">
    <property type="term" value="P:negative regulation of DNA-templated transcription"/>
    <property type="evidence" value="ECO:0007669"/>
    <property type="project" value="TreeGrafter"/>
</dbReference>
<evidence type="ECO:0000313" key="13">
    <source>
        <dbReference type="EMBL" id="EDW84447.2"/>
    </source>
</evidence>
<keyword evidence="8" id="KW-0238">DNA-binding</keyword>
<dbReference type="GO" id="GO:0043565">
    <property type="term" value="F:sequence-specific DNA binding"/>
    <property type="evidence" value="ECO:0007669"/>
    <property type="project" value="TreeGrafter"/>
</dbReference>
<keyword evidence="7" id="KW-0805">Transcription regulation</keyword>
<keyword evidence="9" id="KW-0943">RNA-mediated gene silencing</keyword>
<accession>B4NGV0</accession>
<dbReference type="HOGENOM" id="CLU_1322173_0_0_1"/>
<dbReference type="GO" id="GO:0007283">
    <property type="term" value="P:spermatogenesis"/>
    <property type="evidence" value="ECO:0007669"/>
    <property type="project" value="TreeGrafter"/>
</dbReference>
<dbReference type="GO" id="GO:0060964">
    <property type="term" value="P:regulation of miRNA-mediated gene silencing"/>
    <property type="evidence" value="ECO:0007669"/>
    <property type="project" value="InterPro"/>
</dbReference>
<evidence type="ECO:0000256" key="1">
    <source>
        <dbReference type="ARBA" id="ARBA00004123"/>
    </source>
</evidence>
<dbReference type="GO" id="GO:0030154">
    <property type="term" value="P:cell differentiation"/>
    <property type="evidence" value="ECO:0007669"/>
    <property type="project" value="UniProtKB-KW"/>
</dbReference>
<comment type="subcellular location">
    <subcellularLocation>
        <location evidence="2">Cytoplasm</location>
    </subcellularLocation>
    <subcellularLocation>
        <location evidence="1">Nucleus</location>
    </subcellularLocation>
</comment>
<comment type="similarity">
    <text evidence="3">Belongs to the maelstrom family.</text>
</comment>
<evidence type="ECO:0000256" key="9">
    <source>
        <dbReference type="ARBA" id="ARBA00023158"/>
    </source>
</evidence>
<dbReference type="PANTHER" id="PTHR21358">
    <property type="entry name" value="PROTEIN MAELSTROM HOMOLOG"/>
    <property type="match status" value="1"/>
</dbReference>
<evidence type="ECO:0000313" key="14">
    <source>
        <dbReference type="Proteomes" id="UP000007798"/>
    </source>
</evidence>
<dbReference type="EMBL" id="CH964272">
    <property type="protein sequence ID" value="EDW84447.2"/>
    <property type="molecule type" value="Genomic_DNA"/>
</dbReference>
<keyword evidence="5" id="KW-0678">Repressor</keyword>
<evidence type="ECO:0000256" key="3">
    <source>
        <dbReference type="ARBA" id="ARBA00007057"/>
    </source>
</evidence>
<dbReference type="eggNOG" id="ENOG502QTQB">
    <property type="taxonomic scope" value="Eukaryota"/>
</dbReference>
<gene>
    <name evidence="13" type="primary">Dwil\GK13134</name>
    <name evidence="13" type="ORF">Dwil_GK13134</name>
</gene>
<feature type="domain" description="Maelstrom" evidence="12">
    <location>
        <begin position="2"/>
        <end position="198"/>
    </location>
</feature>
<name>B4NGV0_DROWI</name>
<evidence type="ECO:0000256" key="5">
    <source>
        <dbReference type="ARBA" id="ARBA00022491"/>
    </source>
</evidence>
<sequence>MSTLSTLINPGQLCLGQAFKAMHHSNNTHQLPLPPNAEGESMSKVYRDIIQYLKNCLNGKPLIVFTLTQEVAIVKSCFDYMQTACELDYTDNSDDEDGKKDPIPPILVYDIQYLFFYLKKETMGMMGQPNEGIKHDVTNAIFLRDIFEFEEKIACQFHEEIDRSRYCTRSQVVRWVYTFCDYMCKDLGITMEPGKHAPFFKPLDTSSD</sequence>
<dbReference type="OrthoDB" id="24555at2759"/>
<keyword evidence="4" id="KW-0963">Cytoplasm</keyword>
<keyword evidence="14" id="KW-1185">Reference proteome</keyword>
<dbReference type="GO" id="GO:0005634">
    <property type="term" value="C:nucleus"/>
    <property type="evidence" value="ECO:0007669"/>
    <property type="project" value="UniProtKB-SubCell"/>
</dbReference>
<reference evidence="13 14" key="1">
    <citation type="journal article" date="2007" name="Nature">
        <title>Evolution of genes and genomes on the Drosophila phylogeny.</title>
        <authorList>
            <consortium name="Drosophila 12 Genomes Consortium"/>
            <person name="Clark A.G."/>
            <person name="Eisen M.B."/>
            <person name="Smith D.R."/>
            <person name="Bergman C.M."/>
            <person name="Oliver B."/>
            <person name="Markow T.A."/>
            <person name="Kaufman T.C."/>
            <person name="Kellis M."/>
            <person name="Gelbart W."/>
            <person name="Iyer V.N."/>
            <person name="Pollard D.A."/>
            <person name="Sackton T.B."/>
            <person name="Larracuente A.M."/>
            <person name="Singh N.D."/>
            <person name="Abad J.P."/>
            <person name="Abt D.N."/>
            <person name="Adryan B."/>
            <person name="Aguade M."/>
            <person name="Akashi H."/>
            <person name="Anderson W.W."/>
            <person name="Aquadro C.F."/>
            <person name="Ardell D.H."/>
            <person name="Arguello R."/>
            <person name="Artieri C.G."/>
            <person name="Barbash D.A."/>
            <person name="Barker D."/>
            <person name="Barsanti P."/>
            <person name="Batterham P."/>
            <person name="Batzoglou S."/>
            <person name="Begun D."/>
            <person name="Bhutkar A."/>
            <person name="Blanco E."/>
            <person name="Bosak S.A."/>
            <person name="Bradley R.K."/>
            <person name="Brand A.D."/>
            <person name="Brent M.R."/>
            <person name="Brooks A.N."/>
            <person name="Brown R.H."/>
            <person name="Butlin R.K."/>
            <person name="Caggese C."/>
            <person name="Calvi B.R."/>
            <person name="Bernardo de Carvalho A."/>
            <person name="Caspi A."/>
            <person name="Castrezana S."/>
            <person name="Celniker S.E."/>
            <person name="Chang J.L."/>
            <person name="Chapple C."/>
            <person name="Chatterji S."/>
            <person name="Chinwalla A."/>
            <person name="Civetta A."/>
            <person name="Clifton S.W."/>
            <person name="Comeron J.M."/>
            <person name="Costello J.C."/>
            <person name="Coyne J.A."/>
            <person name="Daub J."/>
            <person name="David R.G."/>
            <person name="Delcher A.L."/>
            <person name="Delehaunty K."/>
            <person name="Do C.B."/>
            <person name="Ebling H."/>
            <person name="Edwards K."/>
            <person name="Eickbush T."/>
            <person name="Evans J.D."/>
            <person name="Filipski A."/>
            <person name="Findeiss S."/>
            <person name="Freyhult E."/>
            <person name="Fulton L."/>
            <person name="Fulton R."/>
            <person name="Garcia A.C."/>
            <person name="Gardiner A."/>
            <person name="Garfield D.A."/>
            <person name="Garvin B.E."/>
            <person name="Gibson G."/>
            <person name="Gilbert D."/>
            <person name="Gnerre S."/>
            <person name="Godfrey J."/>
            <person name="Good R."/>
            <person name="Gotea V."/>
            <person name="Gravely B."/>
            <person name="Greenberg A.J."/>
            <person name="Griffiths-Jones S."/>
            <person name="Gross S."/>
            <person name="Guigo R."/>
            <person name="Gustafson E.A."/>
            <person name="Haerty W."/>
            <person name="Hahn M.W."/>
            <person name="Halligan D.L."/>
            <person name="Halpern A.L."/>
            <person name="Halter G.M."/>
            <person name="Han M.V."/>
            <person name="Heger A."/>
            <person name="Hillier L."/>
            <person name="Hinrichs A.S."/>
            <person name="Holmes I."/>
            <person name="Hoskins R.A."/>
            <person name="Hubisz M.J."/>
            <person name="Hultmark D."/>
            <person name="Huntley M.A."/>
            <person name="Jaffe D.B."/>
            <person name="Jagadeeshan S."/>
            <person name="Jeck W.R."/>
            <person name="Johnson J."/>
            <person name="Jones C.D."/>
            <person name="Jordan W.C."/>
            <person name="Karpen G.H."/>
            <person name="Kataoka E."/>
            <person name="Keightley P.D."/>
            <person name="Kheradpour P."/>
            <person name="Kirkness E.F."/>
            <person name="Koerich L.B."/>
            <person name="Kristiansen K."/>
            <person name="Kudrna D."/>
            <person name="Kulathinal R.J."/>
            <person name="Kumar S."/>
            <person name="Kwok R."/>
            <person name="Lander E."/>
            <person name="Langley C.H."/>
            <person name="Lapoint R."/>
            <person name="Lazzaro B.P."/>
            <person name="Lee S.J."/>
            <person name="Levesque L."/>
            <person name="Li R."/>
            <person name="Lin C.F."/>
            <person name="Lin M.F."/>
            <person name="Lindblad-Toh K."/>
            <person name="Llopart A."/>
            <person name="Long M."/>
            <person name="Low L."/>
            <person name="Lozovsky E."/>
            <person name="Lu J."/>
            <person name="Luo M."/>
            <person name="Machado C.A."/>
            <person name="Makalowski W."/>
            <person name="Marzo M."/>
            <person name="Matsuda M."/>
            <person name="Matzkin L."/>
            <person name="McAllister B."/>
            <person name="McBride C.S."/>
            <person name="McKernan B."/>
            <person name="McKernan K."/>
            <person name="Mendez-Lago M."/>
            <person name="Minx P."/>
            <person name="Mollenhauer M.U."/>
            <person name="Montooth K."/>
            <person name="Mount S.M."/>
            <person name="Mu X."/>
            <person name="Myers E."/>
            <person name="Negre B."/>
            <person name="Newfeld S."/>
            <person name="Nielsen R."/>
            <person name="Noor M.A."/>
            <person name="O'Grady P."/>
            <person name="Pachter L."/>
            <person name="Papaceit M."/>
            <person name="Parisi M.J."/>
            <person name="Parisi M."/>
            <person name="Parts L."/>
            <person name="Pedersen J.S."/>
            <person name="Pesole G."/>
            <person name="Phillippy A.M."/>
            <person name="Ponting C.P."/>
            <person name="Pop M."/>
            <person name="Porcelli D."/>
            <person name="Powell J.R."/>
            <person name="Prohaska S."/>
            <person name="Pruitt K."/>
            <person name="Puig M."/>
            <person name="Quesneville H."/>
            <person name="Ram K.R."/>
            <person name="Rand D."/>
            <person name="Rasmussen M.D."/>
            <person name="Reed L.K."/>
            <person name="Reenan R."/>
            <person name="Reily A."/>
            <person name="Remington K.A."/>
            <person name="Rieger T.T."/>
            <person name="Ritchie M.G."/>
            <person name="Robin C."/>
            <person name="Rogers Y.H."/>
            <person name="Rohde C."/>
            <person name="Rozas J."/>
            <person name="Rubenfield M.J."/>
            <person name="Ruiz A."/>
            <person name="Russo S."/>
            <person name="Salzberg S.L."/>
            <person name="Sanchez-Gracia A."/>
            <person name="Saranga D.J."/>
            <person name="Sato H."/>
            <person name="Schaeffer S.W."/>
            <person name="Schatz M.C."/>
            <person name="Schlenke T."/>
            <person name="Schwartz R."/>
            <person name="Segarra C."/>
            <person name="Singh R.S."/>
            <person name="Sirot L."/>
            <person name="Sirota M."/>
            <person name="Sisneros N.B."/>
            <person name="Smith C.D."/>
            <person name="Smith T.F."/>
            <person name="Spieth J."/>
            <person name="Stage D.E."/>
            <person name="Stark A."/>
            <person name="Stephan W."/>
            <person name="Strausberg R.L."/>
            <person name="Strempel S."/>
            <person name="Sturgill D."/>
            <person name="Sutton G."/>
            <person name="Sutton G.G."/>
            <person name="Tao W."/>
            <person name="Teichmann S."/>
            <person name="Tobari Y.N."/>
            <person name="Tomimura Y."/>
            <person name="Tsolas J.M."/>
            <person name="Valente V.L."/>
            <person name="Venter E."/>
            <person name="Venter J.C."/>
            <person name="Vicario S."/>
            <person name="Vieira F.G."/>
            <person name="Vilella A.J."/>
            <person name="Villasante A."/>
            <person name="Walenz B."/>
            <person name="Wang J."/>
            <person name="Wasserman M."/>
            <person name="Watts T."/>
            <person name="Wilson D."/>
            <person name="Wilson R.K."/>
            <person name="Wing R.A."/>
            <person name="Wolfner M.F."/>
            <person name="Wong A."/>
            <person name="Wong G.K."/>
            <person name="Wu C.I."/>
            <person name="Wu G."/>
            <person name="Yamamoto D."/>
            <person name="Yang H.P."/>
            <person name="Yang S.P."/>
            <person name="Yorke J.A."/>
            <person name="Yoshida K."/>
            <person name="Zdobnov E."/>
            <person name="Zhang P."/>
            <person name="Zhang Y."/>
            <person name="Zimin A.V."/>
            <person name="Baldwin J."/>
            <person name="Abdouelleil A."/>
            <person name="Abdulkadir J."/>
            <person name="Abebe A."/>
            <person name="Abera B."/>
            <person name="Abreu J."/>
            <person name="Acer S.C."/>
            <person name="Aftuck L."/>
            <person name="Alexander A."/>
            <person name="An P."/>
            <person name="Anderson E."/>
            <person name="Anderson S."/>
            <person name="Arachi H."/>
            <person name="Azer M."/>
            <person name="Bachantsang P."/>
            <person name="Barry A."/>
            <person name="Bayul T."/>
            <person name="Berlin A."/>
            <person name="Bessette D."/>
            <person name="Bloom T."/>
            <person name="Blye J."/>
            <person name="Boguslavskiy L."/>
            <person name="Bonnet C."/>
            <person name="Boukhgalter B."/>
            <person name="Bourzgui I."/>
            <person name="Brown A."/>
            <person name="Cahill P."/>
            <person name="Channer S."/>
            <person name="Cheshatsang Y."/>
            <person name="Chuda L."/>
            <person name="Citroen M."/>
            <person name="Collymore A."/>
            <person name="Cooke P."/>
            <person name="Costello M."/>
            <person name="D'Aco K."/>
            <person name="Daza R."/>
            <person name="De Haan G."/>
            <person name="DeGray S."/>
            <person name="DeMaso C."/>
            <person name="Dhargay N."/>
            <person name="Dooley K."/>
            <person name="Dooley E."/>
            <person name="Doricent M."/>
            <person name="Dorje P."/>
            <person name="Dorjee K."/>
            <person name="Dupes A."/>
            <person name="Elong R."/>
            <person name="Falk J."/>
            <person name="Farina A."/>
            <person name="Faro S."/>
            <person name="Ferguson D."/>
            <person name="Fisher S."/>
            <person name="Foley C.D."/>
            <person name="Franke A."/>
            <person name="Friedrich D."/>
            <person name="Gadbois L."/>
            <person name="Gearin G."/>
            <person name="Gearin C.R."/>
            <person name="Giannoukos G."/>
            <person name="Goode T."/>
            <person name="Graham J."/>
            <person name="Grandbois E."/>
            <person name="Grewal S."/>
            <person name="Gyaltsen K."/>
            <person name="Hafez N."/>
            <person name="Hagos B."/>
            <person name="Hall J."/>
            <person name="Henson C."/>
            <person name="Hollinger A."/>
            <person name="Honan T."/>
            <person name="Huard M.D."/>
            <person name="Hughes L."/>
            <person name="Hurhula B."/>
            <person name="Husby M.E."/>
            <person name="Kamat A."/>
            <person name="Kanga B."/>
            <person name="Kashin S."/>
            <person name="Khazanovich D."/>
            <person name="Kisner P."/>
            <person name="Lance K."/>
            <person name="Lara M."/>
            <person name="Lee W."/>
            <person name="Lennon N."/>
            <person name="Letendre F."/>
            <person name="LeVine R."/>
            <person name="Lipovsky A."/>
            <person name="Liu X."/>
            <person name="Liu J."/>
            <person name="Liu S."/>
            <person name="Lokyitsang T."/>
            <person name="Lokyitsang Y."/>
            <person name="Lubonja R."/>
            <person name="Lui A."/>
            <person name="MacDonald P."/>
            <person name="Magnisalis V."/>
            <person name="Maru K."/>
            <person name="Matthews C."/>
            <person name="McCusker W."/>
            <person name="McDonough S."/>
            <person name="Mehta T."/>
            <person name="Meldrim J."/>
            <person name="Meneus L."/>
            <person name="Mihai O."/>
            <person name="Mihalev A."/>
            <person name="Mihova T."/>
            <person name="Mittelman R."/>
            <person name="Mlenga V."/>
            <person name="Montmayeur A."/>
            <person name="Mulrain L."/>
            <person name="Navidi A."/>
            <person name="Naylor J."/>
            <person name="Negash T."/>
            <person name="Nguyen T."/>
            <person name="Nguyen N."/>
            <person name="Nicol R."/>
            <person name="Norbu C."/>
            <person name="Norbu N."/>
            <person name="Novod N."/>
            <person name="O'Neill B."/>
            <person name="Osman S."/>
            <person name="Markiewicz E."/>
            <person name="Oyono O.L."/>
            <person name="Patti C."/>
            <person name="Phunkhang P."/>
            <person name="Pierre F."/>
            <person name="Priest M."/>
            <person name="Raghuraman S."/>
            <person name="Rege F."/>
            <person name="Reyes R."/>
            <person name="Rise C."/>
            <person name="Rogov P."/>
            <person name="Ross K."/>
            <person name="Ryan E."/>
            <person name="Settipalli S."/>
            <person name="Shea T."/>
            <person name="Sherpa N."/>
            <person name="Shi L."/>
            <person name="Shih D."/>
            <person name="Sparrow T."/>
            <person name="Spaulding J."/>
            <person name="Stalker J."/>
            <person name="Stange-Thomann N."/>
            <person name="Stavropoulos S."/>
            <person name="Stone C."/>
            <person name="Strader C."/>
            <person name="Tesfaye S."/>
            <person name="Thomson T."/>
            <person name="Thoulutsang Y."/>
            <person name="Thoulutsang D."/>
            <person name="Topham K."/>
            <person name="Topping I."/>
            <person name="Tsamla T."/>
            <person name="Vassiliev H."/>
            <person name="Vo A."/>
            <person name="Wangchuk T."/>
            <person name="Wangdi T."/>
            <person name="Weiand M."/>
            <person name="Wilkinson J."/>
            <person name="Wilson A."/>
            <person name="Yadav S."/>
            <person name="Young G."/>
            <person name="Yu Q."/>
            <person name="Zembek L."/>
            <person name="Zhong D."/>
            <person name="Zimmer A."/>
            <person name="Zwirko Z."/>
            <person name="Jaffe D.B."/>
            <person name="Alvarez P."/>
            <person name="Brockman W."/>
            <person name="Butler J."/>
            <person name="Chin C."/>
            <person name="Gnerre S."/>
            <person name="Grabherr M."/>
            <person name="Kleber M."/>
            <person name="Mauceli E."/>
            <person name="MacCallum I."/>
        </authorList>
    </citation>
    <scope>NUCLEOTIDE SEQUENCE [LARGE SCALE GENOMIC DNA]</scope>
    <source>
        <strain evidence="14">Tucson 14030-0811.24</strain>
    </source>
</reference>
<evidence type="ECO:0000256" key="7">
    <source>
        <dbReference type="ARBA" id="ARBA00023015"/>
    </source>
</evidence>
<dbReference type="GO" id="GO:0034587">
    <property type="term" value="P:piRNA processing"/>
    <property type="evidence" value="ECO:0007669"/>
    <property type="project" value="TreeGrafter"/>
</dbReference>